<comment type="caution">
    <text evidence="2">The sequence shown here is derived from an EMBL/GenBank/DDBJ whole genome shotgun (WGS) entry which is preliminary data.</text>
</comment>
<protein>
    <submittedName>
        <fullName evidence="2">Uncharacterized protein</fullName>
    </submittedName>
</protein>
<dbReference type="PANTHER" id="PTHR34291:SF7">
    <property type="entry name" value="PROTEIN, PUTATIVE-RELATED"/>
    <property type="match status" value="1"/>
</dbReference>
<evidence type="ECO:0000256" key="1">
    <source>
        <dbReference type="SAM" id="Phobius"/>
    </source>
</evidence>
<sequence>MEVENTAGRVSVGFPLSLGLLFALLLLLCGLLCCCLQWDKFRALLPCSGCVNALIGLGSDSVSYHPPLKPELPFVVTKQKEVESLPVLMPGDEVPKFIALACPCQPPKEEKITIQVHKDT</sequence>
<reference evidence="2" key="1">
    <citation type="submission" date="2023-10" db="EMBL/GenBank/DDBJ databases">
        <title>Chromosome-level genome of the transformable northern wattle, Acacia crassicarpa.</title>
        <authorList>
            <person name="Massaro I."/>
            <person name="Sinha N.R."/>
            <person name="Poethig S."/>
            <person name="Leichty A.R."/>
        </authorList>
    </citation>
    <scope>NUCLEOTIDE SEQUENCE</scope>
    <source>
        <strain evidence="2">Acra3RX</strain>
        <tissue evidence="2">Leaf</tissue>
    </source>
</reference>
<keyword evidence="1" id="KW-0812">Transmembrane</keyword>
<accession>A0AAE1JNP1</accession>
<feature type="transmembrane region" description="Helical" evidence="1">
    <location>
        <begin position="12"/>
        <end position="36"/>
    </location>
</feature>
<dbReference type="InterPro" id="IPR037699">
    <property type="entry name" value="At5g65660-like"/>
</dbReference>
<dbReference type="PANTHER" id="PTHR34291">
    <property type="entry name" value="HYDROXYPROLINE-RICH GLYCOPROTEIN FAMILY PROTEIN"/>
    <property type="match status" value="1"/>
</dbReference>
<evidence type="ECO:0000313" key="2">
    <source>
        <dbReference type="EMBL" id="KAK4274212.1"/>
    </source>
</evidence>
<keyword evidence="1" id="KW-0472">Membrane</keyword>
<gene>
    <name evidence="2" type="ORF">QN277_017473</name>
</gene>
<dbReference type="EMBL" id="JAWXYG010000004">
    <property type="protein sequence ID" value="KAK4274212.1"/>
    <property type="molecule type" value="Genomic_DNA"/>
</dbReference>
<organism evidence="2 3">
    <name type="scientific">Acacia crassicarpa</name>
    <name type="common">northern wattle</name>
    <dbReference type="NCBI Taxonomy" id="499986"/>
    <lineage>
        <taxon>Eukaryota</taxon>
        <taxon>Viridiplantae</taxon>
        <taxon>Streptophyta</taxon>
        <taxon>Embryophyta</taxon>
        <taxon>Tracheophyta</taxon>
        <taxon>Spermatophyta</taxon>
        <taxon>Magnoliopsida</taxon>
        <taxon>eudicotyledons</taxon>
        <taxon>Gunneridae</taxon>
        <taxon>Pentapetalae</taxon>
        <taxon>rosids</taxon>
        <taxon>fabids</taxon>
        <taxon>Fabales</taxon>
        <taxon>Fabaceae</taxon>
        <taxon>Caesalpinioideae</taxon>
        <taxon>mimosoid clade</taxon>
        <taxon>Acacieae</taxon>
        <taxon>Acacia</taxon>
    </lineage>
</organism>
<evidence type="ECO:0000313" key="3">
    <source>
        <dbReference type="Proteomes" id="UP001293593"/>
    </source>
</evidence>
<proteinExistence type="predicted"/>
<name>A0AAE1JNP1_9FABA</name>
<dbReference type="AlphaFoldDB" id="A0AAE1JNP1"/>
<keyword evidence="1" id="KW-1133">Transmembrane helix</keyword>
<dbReference type="Proteomes" id="UP001293593">
    <property type="component" value="Unassembled WGS sequence"/>
</dbReference>
<keyword evidence="3" id="KW-1185">Reference proteome</keyword>